<comment type="caution">
    <text evidence="2">The sequence shown here is derived from an EMBL/GenBank/DDBJ whole genome shotgun (WGS) entry which is preliminary data.</text>
</comment>
<dbReference type="PANTHER" id="PTHR21248">
    <property type="entry name" value="CARDIOLIPIN SYNTHASE"/>
    <property type="match status" value="1"/>
</dbReference>
<dbReference type="EMBL" id="VFPQ01000001">
    <property type="protein sequence ID" value="TQM75131.1"/>
    <property type="molecule type" value="Genomic_DNA"/>
</dbReference>
<evidence type="ECO:0000313" key="2">
    <source>
        <dbReference type="EMBL" id="TQM75131.1"/>
    </source>
</evidence>
<organism evidence="2 3">
    <name type="scientific">Thermopolyspora flexuosa</name>
    <dbReference type="NCBI Taxonomy" id="103836"/>
    <lineage>
        <taxon>Bacteria</taxon>
        <taxon>Bacillati</taxon>
        <taxon>Actinomycetota</taxon>
        <taxon>Actinomycetes</taxon>
        <taxon>Streptosporangiales</taxon>
        <taxon>Streptosporangiaceae</taxon>
        <taxon>Thermopolyspora</taxon>
    </lineage>
</organism>
<dbReference type="NCBIfam" id="NF038319">
    <property type="entry name" value="DISARM_DrmC_I"/>
    <property type="match status" value="1"/>
</dbReference>
<dbReference type="Pfam" id="PF13091">
    <property type="entry name" value="PLDc_2"/>
    <property type="match status" value="1"/>
</dbReference>
<gene>
    <name evidence="2" type="ORF">FHX40_1830</name>
</gene>
<sequence>MRRRRDVEEAVAAAVAPLDPGDLLVLADRIEQGWPREGILAAVPRPGFGRAAAAVLDAVPAGTVSSAELAAYLRGIAAGRAQAADPVRVEMVWSGPRTLEVPVRATASALVELVGEASRELTLMTYAAVPYRPLLDALAAAVGRGVTVRVVVETLQGAGSALAGAEPAAAFAEVTGIELWHWPAGRRAGSGNGADGDGGARMHAKLAVADARALWVSSANLTPAGVSRNIEAGVIVRGGTAPLRAAEHIDRLRATGVLQRLR</sequence>
<dbReference type="Proteomes" id="UP000319213">
    <property type="component" value="Unassembled WGS sequence"/>
</dbReference>
<dbReference type="InterPro" id="IPR047955">
    <property type="entry name" value="DrmC-like"/>
</dbReference>
<evidence type="ECO:0000313" key="3">
    <source>
        <dbReference type="Proteomes" id="UP000319213"/>
    </source>
</evidence>
<dbReference type="OrthoDB" id="3208380at2"/>
<name>A0A543IX32_9ACTN</name>
<dbReference type="InterPro" id="IPR025202">
    <property type="entry name" value="PLD-like_dom"/>
</dbReference>
<dbReference type="SUPFAM" id="SSF56024">
    <property type="entry name" value="Phospholipase D/nuclease"/>
    <property type="match status" value="1"/>
</dbReference>
<reference evidence="2 3" key="1">
    <citation type="submission" date="2019-06" db="EMBL/GenBank/DDBJ databases">
        <title>Sequencing the genomes of 1000 actinobacteria strains.</title>
        <authorList>
            <person name="Klenk H.-P."/>
        </authorList>
    </citation>
    <scope>NUCLEOTIDE SEQUENCE [LARGE SCALE GENOMIC DNA]</scope>
    <source>
        <strain evidence="2 3">DSM 43186</strain>
    </source>
</reference>
<evidence type="ECO:0000259" key="1">
    <source>
        <dbReference type="PROSITE" id="PS50035"/>
    </source>
</evidence>
<dbReference type="PROSITE" id="PS50035">
    <property type="entry name" value="PLD"/>
    <property type="match status" value="1"/>
</dbReference>
<dbReference type="RefSeq" id="WP_142259197.1">
    <property type="nucleotide sequence ID" value="NZ_BMPV01000007.1"/>
</dbReference>
<dbReference type="GO" id="GO:0030572">
    <property type="term" value="F:phosphatidyltransferase activity"/>
    <property type="evidence" value="ECO:0007669"/>
    <property type="project" value="UniProtKB-ARBA"/>
</dbReference>
<feature type="domain" description="PLD phosphodiesterase" evidence="1">
    <location>
        <begin position="198"/>
        <end position="225"/>
    </location>
</feature>
<dbReference type="AlphaFoldDB" id="A0A543IX32"/>
<dbReference type="PANTHER" id="PTHR21248:SF22">
    <property type="entry name" value="PHOSPHOLIPASE D"/>
    <property type="match status" value="1"/>
</dbReference>
<keyword evidence="3" id="KW-1185">Reference proteome</keyword>
<dbReference type="GO" id="GO:0032049">
    <property type="term" value="P:cardiolipin biosynthetic process"/>
    <property type="evidence" value="ECO:0007669"/>
    <property type="project" value="UniProtKB-ARBA"/>
</dbReference>
<protein>
    <submittedName>
        <fullName evidence="2">Phospholipase D-like protein</fullName>
    </submittedName>
</protein>
<accession>A0A543IX32</accession>
<dbReference type="InterPro" id="IPR001736">
    <property type="entry name" value="PLipase_D/transphosphatidylase"/>
</dbReference>
<proteinExistence type="predicted"/>
<dbReference type="Gene3D" id="3.30.870.10">
    <property type="entry name" value="Endonuclease Chain A"/>
    <property type="match status" value="1"/>
</dbReference>